<dbReference type="Proteomes" id="UP000030764">
    <property type="component" value="Unassembled WGS sequence"/>
</dbReference>
<name>A0A085NQ36_9BILA</name>
<protein>
    <submittedName>
        <fullName evidence="2">Uncharacterized protein</fullName>
    </submittedName>
</protein>
<evidence type="ECO:0000313" key="2">
    <source>
        <dbReference type="EMBL" id="KFD71582.1"/>
    </source>
</evidence>
<reference evidence="2 3" key="1">
    <citation type="journal article" date="2014" name="Nat. Genet.">
        <title>Genome and transcriptome of the porcine whipworm Trichuris suis.</title>
        <authorList>
            <person name="Jex A.R."/>
            <person name="Nejsum P."/>
            <person name="Schwarz E.M."/>
            <person name="Hu L."/>
            <person name="Young N.D."/>
            <person name="Hall R.S."/>
            <person name="Korhonen P.K."/>
            <person name="Liao S."/>
            <person name="Thamsborg S."/>
            <person name="Xia J."/>
            <person name="Xu P."/>
            <person name="Wang S."/>
            <person name="Scheerlinck J.P."/>
            <person name="Hofmann A."/>
            <person name="Sternberg P.W."/>
            <person name="Wang J."/>
            <person name="Gasser R.B."/>
        </authorList>
    </citation>
    <scope>NUCLEOTIDE SEQUENCE [LARGE SCALE GENOMIC DNA]</scope>
    <source>
        <strain evidence="2">DCEP-RM93F</strain>
        <strain evidence="1">DCEP-RM93M</strain>
    </source>
</reference>
<dbReference type="EMBL" id="KL367481">
    <property type="protein sequence ID" value="KFD71582.1"/>
    <property type="molecule type" value="Genomic_DNA"/>
</dbReference>
<accession>A0A085NQ36</accession>
<keyword evidence="3" id="KW-1185">Reference proteome</keyword>
<organism evidence="2">
    <name type="scientific">Trichuris suis</name>
    <name type="common">pig whipworm</name>
    <dbReference type="NCBI Taxonomy" id="68888"/>
    <lineage>
        <taxon>Eukaryota</taxon>
        <taxon>Metazoa</taxon>
        <taxon>Ecdysozoa</taxon>
        <taxon>Nematoda</taxon>
        <taxon>Enoplea</taxon>
        <taxon>Dorylaimia</taxon>
        <taxon>Trichinellida</taxon>
        <taxon>Trichuridae</taxon>
        <taxon>Trichuris</taxon>
    </lineage>
</organism>
<sequence>MTDCVTMSDVAATTTSFFASFLSAAISGWKLANLLPSGFCSGSPFGHDWGGYLQRDVLRSCGMTVETDVRQLANCAERRVDRSKV</sequence>
<dbReference type="AlphaFoldDB" id="A0A085NQ36"/>
<dbReference type="Proteomes" id="UP000030758">
    <property type="component" value="Unassembled WGS sequence"/>
</dbReference>
<proteinExistence type="predicted"/>
<evidence type="ECO:0000313" key="3">
    <source>
        <dbReference type="Proteomes" id="UP000030764"/>
    </source>
</evidence>
<dbReference type="EMBL" id="KL363213">
    <property type="protein sequence ID" value="KFD53787.1"/>
    <property type="molecule type" value="Genomic_DNA"/>
</dbReference>
<evidence type="ECO:0000313" key="1">
    <source>
        <dbReference type="EMBL" id="KFD53787.1"/>
    </source>
</evidence>
<gene>
    <name evidence="1" type="ORF">M513_05293</name>
    <name evidence="2" type="ORF">M514_05293</name>
</gene>